<keyword evidence="4" id="KW-1185">Reference proteome</keyword>
<dbReference type="Gene3D" id="2.60.40.290">
    <property type="match status" value="1"/>
</dbReference>
<dbReference type="SUPFAM" id="SSF49384">
    <property type="entry name" value="Carbohydrate-binding domain"/>
    <property type="match status" value="1"/>
</dbReference>
<dbReference type="PROSITE" id="PS51173">
    <property type="entry name" value="CBM2"/>
    <property type="match status" value="1"/>
</dbReference>
<evidence type="ECO:0000313" key="4">
    <source>
        <dbReference type="Proteomes" id="UP000327011"/>
    </source>
</evidence>
<evidence type="ECO:0000259" key="2">
    <source>
        <dbReference type="PROSITE" id="PS51173"/>
    </source>
</evidence>
<sequence length="168" mass="17431">MTFPAGRDHNPEGRSSNQPPETPGTARGEGMARRYHETGFNTRGAWVAAAALAATAAMGAPAAHADTASCSVSFPTVHSFPSGFVAEGRVVNTGTTTLNGWRLYWTFTGDEKLFSLLTTKWTQTVRTVTATNVSWNGTIAPGGSLSVTANGSSTGGTFGMTGLTCTPL</sequence>
<evidence type="ECO:0000256" key="1">
    <source>
        <dbReference type="SAM" id="MobiDB-lite"/>
    </source>
</evidence>
<dbReference type="InterPro" id="IPR012291">
    <property type="entry name" value="CBM2_carb-bd_dom_sf"/>
</dbReference>
<dbReference type="GO" id="GO:0030247">
    <property type="term" value="F:polysaccharide binding"/>
    <property type="evidence" value="ECO:0007669"/>
    <property type="project" value="UniProtKB-UniRule"/>
</dbReference>
<dbReference type="AlphaFoldDB" id="A0A5J5K2H1"/>
<proteinExistence type="predicted"/>
<reference evidence="3 4" key="1">
    <citation type="submission" date="2019-09" db="EMBL/GenBank/DDBJ databases">
        <title>Screening of Novel Bioactive Compounds from Soil-Associated.</title>
        <authorList>
            <person name="Gong X."/>
        </authorList>
    </citation>
    <scope>NUCLEOTIDE SEQUENCE [LARGE SCALE GENOMIC DNA]</scope>
    <source>
        <strain evidence="3 4">Gxj-6</strain>
    </source>
</reference>
<dbReference type="GO" id="GO:0004553">
    <property type="term" value="F:hydrolase activity, hydrolyzing O-glycosyl compounds"/>
    <property type="evidence" value="ECO:0007669"/>
    <property type="project" value="InterPro"/>
</dbReference>
<dbReference type="EMBL" id="VYTZ01000005">
    <property type="protein sequence ID" value="KAA9378448.1"/>
    <property type="molecule type" value="Genomic_DNA"/>
</dbReference>
<name>A0A5J5K2H1_9ACTN</name>
<feature type="domain" description="CBM2" evidence="2">
    <location>
        <begin position="63"/>
        <end position="168"/>
    </location>
</feature>
<evidence type="ECO:0000313" key="3">
    <source>
        <dbReference type="EMBL" id="KAA9378448.1"/>
    </source>
</evidence>
<dbReference type="Pfam" id="PF00553">
    <property type="entry name" value="CBM_2"/>
    <property type="match status" value="1"/>
</dbReference>
<organism evidence="3 4">
    <name type="scientific">Microbispora cellulosiformans</name>
    <dbReference type="NCBI Taxonomy" id="2614688"/>
    <lineage>
        <taxon>Bacteria</taxon>
        <taxon>Bacillati</taxon>
        <taxon>Actinomycetota</taxon>
        <taxon>Actinomycetes</taxon>
        <taxon>Streptosporangiales</taxon>
        <taxon>Streptosporangiaceae</taxon>
        <taxon>Microbispora</taxon>
    </lineage>
</organism>
<accession>A0A5J5K2H1</accession>
<protein>
    <recommendedName>
        <fullName evidence="2">CBM2 domain-containing protein</fullName>
    </recommendedName>
</protein>
<gene>
    <name evidence="3" type="ORF">F5972_16505</name>
</gene>
<dbReference type="GO" id="GO:0005975">
    <property type="term" value="P:carbohydrate metabolic process"/>
    <property type="evidence" value="ECO:0007669"/>
    <property type="project" value="InterPro"/>
</dbReference>
<dbReference type="InterPro" id="IPR008965">
    <property type="entry name" value="CBM2/CBM3_carb-bd_dom_sf"/>
</dbReference>
<feature type="compositionally biased region" description="Basic and acidic residues" evidence="1">
    <location>
        <begin position="1"/>
        <end position="12"/>
    </location>
</feature>
<dbReference type="InterPro" id="IPR001919">
    <property type="entry name" value="CBD2"/>
</dbReference>
<dbReference type="Proteomes" id="UP000327011">
    <property type="component" value="Unassembled WGS sequence"/>
</dbReference>
<comment type="caution">
    <text evidence="3">The sequence shown here is derived from an EMBL/GenBank/DDBJ whole genome shotgun (WGS) entry which is preliminary data.</text>
</comment>
<dbReference type="SMART" id="SM00637">
    <property type="entry name" value="CBD_II"/>
    <property type="match status" value="1"/>
</dbReference>
<feature type="region of interest" description="Disordered" evidence="1">
    <location>
        <begin position="1"/>
        <end position="29"/>
    </location>
</feature>